<name>A0A5B7F1T7_PORTR</name>
<protein>
    <submittedName>
        <fullName evidence="1">Uncharacterized protein</fullName>
    </submittedName>
</protein>
<reference evidence="1 2" key="1">
    <citation type="submission" date="2019-05" db="EMBL/GenBank/DDBJ databases">
        <title>Another draft genome of Portunus trituberculatus and its Hox gene families provides insights of decapod evolution.</title>
        <authorList>
            <person name="Jeong J.-H."/>
            <person name="Song I."/>
            <person name="Kim S."/>
            <person name="Choi T."/>
            <person name="Kim D."/>
            <person name="Ryu S."/>
            <person name="Kim W."/>
        </authorList>
    </citation>
    <scope>NUCLEOTIDE SEQUENCE [LARGE SCALE GENOMIC DNA]</scope>
    <source>
        <tissue evidence="1">Muscle</tissue>
    </source>
</reference>
<sequence length="207" mass="22260">MDDLVRISISPRNSNFLLNGLQKAKQWRPAKRLALAITLCLLVSSLTQGSPTTISQGCASQPDAWLCCPAEVTPATAASAVTLFFLRGSHSSGIVISTITTWTLTTSYHMANTSKNITNMRPVTIKNGNNGDVNHVGVKFPTKEEVPGVEHPFPAAPVLPCLALASLNPCHAQPLSRPTLVMLNINSTPNICYTQRLPHPTRATPNI</sequence>
<proteinExistence type="predicted"/>
<evidence type="ECO:0000313" key="1">
    <source>
        <dbReference type="EMBL" id="MPC41330.1"/>
    </source>
</evidence>
<comment type="caution">
    <text evidence="1">The sequence shown here is derived from an EMBL/GenBank/DDBJ whole genome shotgun (WGS) entry which is preliminary data.</text>
</comment>
<dbReference type="Proteomes" id="UP000324222">
    <property type="component" value="Unassembled WGS sequence"/>
</dbReference>
<accession>A0A5B7F1T7</accession>
<dbReference type="AlphaFoldDB" id="A0A5B7F1T7"/>
<keyword evidence="2" id="KW-1185">Reference proteome</keyword>
<dbReference type="EMBL" id="VSRR010005013">
    <property type="protein sequence ID" value="MPC41330.1"/>
    <property type="molecule type" value="Genomic_DNA"/>
</dbReference>
<organism evidence="1 2">
    <name type="scientific">Portunus trituberculatus</name>
    <name type="common">Swimming crab</name>
    <name type="synonym">Neptunus trituberculatus</name>
    <dbReference type="NCBI Taxonomy" id="210409"/>
    <lineage>
        <taxon>Eukaryota</taxon>
        <taxon>Metazoa</taxon>
        <taxon>Ecdysozoa</taxon>
        <taxon>Arthropoda</taxon>
        <taxon>Crustacea</taxon>
        <taxon>Multicrustacea</taxon>
        <taxon>Malacostraca</taxon>
        <taxon>Eumalacostraca</taxon>
        <taxon>Eucarida</taxon>
        <taxon>Decapoda</taxon>
        <taxon>Pleocyemata</taxon>
        <taxon>Brachyura</taxon>
        <taxon>Eubrachyura</taxon>
        <taxon>Portunoidea</taxon>
        <taxon>Portunidae</taxon>
        <taxon>Portuninae</taxon>
        <taxon>Portunus</taxon>
    </lineage>
</organism>
<evidence type="ECO:0000313" key="2">
    <source>
        <dbReference type="Proteomes" id="UP000324222"/>
    </source>
</evidence>
<gene>
    <name evidence="1" type="ORF">E2C01_034918</name>
</gene>